<organism evidence="4 5">
    <name type="scientific">Chitinophaga niabensis</name>
    <dbReference type="NCBI Taxonomy" id="536979"/>
    <lineage>
        <taxon>Bacteria</taxon>
        <taxon>Pseudomonadati</taxon>
        <taxon>Bacteroidota</taxon>
        <taxon>Chitinophagia</taxon>
        <taxon>Chitinophagales</taxon>
        <taxon>Chitinophagaceae</taxon>
        <taxon>Chitinophaga</taxon>
    </lineage>
</organism>
<reference evidence="4 5" key="1">
    <citation type="submission" date="2016-11" db="EMBL/GenBank/DDBJ databases">
        <authorList>
            <person name="Jaros S."/>
            <person name="Januszkiewicz K."/>
            <person name="Wedrychowicz H."/>
        </authorList>
    </citation>
    <scope>NUCLEOTIDE SEQUENCE [LARGE SCALE GENOMIC DNA]</scope>
    <source>
        <strain evidence="4 5">DSM 24787</strain>
    </source>
</reference>
<evidence type="ECO:0000256" key="1">
    <source>
        <dbReference type="ARBA" id="ARBA00022737"/>
    </source>
</evidence>
<dbReference type="PROSITE" id="PS50088">
    <property type="entry name" value="ANK_REPEAT"/>
    <property type="match status" value="1"/>
</dbReference>
<dbReference type="OrthoDB" id="928522at2"/>
<keyword evidence="5" id="KW-1185">Reference proteome</keyword>
<dbReference type="Pfam" id="PF12796">
    <property type="entry name" value="Ank_2"/>
    <property type="match status" value="1"/>
</dbReference>
<keyword evidence="1" id="KW-0677">Repeat</keyword>
<sequence>MEKDPIVQQAIAAIDSGDTIILEALIAENPWLLSERHANGEKGYFKDPYLLWYVAGNPVRQPKLADNILDVAALIIKALPADSLKEQAGYTLGLVSSGRIPRESGKQLALIDLLVAAGADPDGGFGAAAVHQEVEAVEHLIKIGAKINMLAAISTGRTAVAKEFIASANAEELQQGLALAALYGNTELLEALIKAGADVKAFCPPGFHQHSTPLHQAVAARHLAAVKTLVNAGADLYIKDPIYLGTPIGWALHLEQTAETPEQAEQYKAISTWLREYMSREIAQDLFKAGLISAGQVEQAVPVIAIKLGK</sequence>
<evidence type="ECO:0000313" key="4">
    <source>
        <dbReference type="EMBL" id="SIO41980.1"/>
    </source>
</evidence>
<dbReference type="STRING" id="536979.SAMN04488055_3860"/>
<dbReference type="EMBL" id="FSRA01000002">
    <property type="protein sequence ID" value="SIO41980.1"/>
    <property type="molecule type" value="Genomic_DNA"/>
</dbReference>
<dbReference type="InterPro" id="IPR036770">
    <property type="entry name" value="Ankyrin_rpt-contain_sf"/>
</dbReference>
<dbReference type="Gene3D" id="1.25.40.20">
    <property type="entry name" value="Ankyrin repeat-containing domain"/>
    <property type="match status" value="1"/>
</dbReference>
<feature type="repeat" description="ANK" evidence="3">
    <location>
        <begin position="209"/>
        <end position="241"/>
    </location>
</feature>
<name>A0A1N6JCH2_9BACT</name>
<accession>A0A1N6JCH2</accession>
<proteinExistence type="predicted"/>
<evidence type="ECO:0000313" key="5">
    <source>
        <dbReference type="Proteomes" id="UP000185003"/>
    </source>
</evidence>
<dbReference type="SUPFAM" id="SSF48403">
    <property type="entry name" value="Ankyrin repeat"/>
    <property type="match status" value="1"/>
</dbReference>
<evidence type="ECO:0000256" key="3">
    <source>
        <dbReference type="PROSITE-ProRule" id="PRU00023"/>
    </source>
</evidence>
<gene>
    <name evidence="4" type="ORF">SAMN04488055_3860</name>
</gene>
<protein>
    <submittedName>
        <fullName evidence="4">Ankyrin repeat</fullName>
    </submittedName>
</protein>
<dbReference type="InterPro" id="IPR002110">
    <property type="entry name" value="Ankyrin_rpt"/>
</dbReference>
<dbReference type="PANTHER" id="PTHR24173:SF74">
    <property type="entry name" value="ANKYRIN REPEAT DOMAIN-CONTAINING PROTEIN 16"/>
    <property type="match status" value="1"/>
</dbReference>
<dbReference type="AlphaFoldDB" id="A0A1N6JCH2"/>
<dbReference type="PANTHER" id="PTHR24173">
    <property type="entry name" value="ANKYRIN REPEAT CONTAINING"/>
    <property type="match status" value="1"/>
</dbReference>
<dbReference type="RefSeq" id="WP_074241090.1">
    <property type="nucleotide sequence ID" value="NZ_FSRA01000002.1"/>
</dbReference>
<dbReference type="Proteomes" id="UP000185003">
    <property type="component" value="Unassembled WGS sequence"/>
</dbReference>
<dbReference type="PROSITE" id="PS50297">
    <property type="entry name" value="ANK_REP_REGION"/>
    <property type="match status" value="1"/>
</dbReference>
<keyword evidence="2 3" id="KW-0040">ANK repeat</keyword>
<evidence type="ECO:0000256" key="2">
    <source>
        <dbReference type="ARBA" id="ARBA00023043"/>
    </source>
</evidence>
<dbReference type="SMART" id="SM00248">
    <property type="entry name" value="ANK"/>
    <property type="match status" value="3"/>
</dbReference>